<sequence length="183" mass="21419">MLQKISQMIIDSLIKKHKILPNEQDLYNYGLQLIISNLAAFVMVIIMGLLFHQLLWTLCFLVLFYWVRYYGGGYHAKTMLRCMFLTLLVHILFILLLKYQLNCYLYLWVMIIPIYIYRVPQNPDILLSQVKKYKIINKVMMCLGCVISLWTLKYSNLSLTVTYAFAVTALSNLGGGHKNVEDY</sequence>
<dbReference type="EMBL" id="ADKX01000033">
    <property type="protein sequence ID" value="EFW04744.1"/>
    <property type="molecule type" value="Genomic_DNA"/>
</dbReference>
<evidence type="ECO:0000313" key="9">
    <source>
        <dbReference type="EMBL" id="EFW04744.1"/>
    </source>
</evidence>
<evidence type="ECO:0008006" key="11">
    <source>
        <dbReference type="Google" id="ProtNLM"/>
    </source>
</evidence>
<keyword evidence="2" id="KW-0673">Quorum sensing</keyword>
<dbReference type="GO" id="GO:0008233">
    <property type="term" value="F:peptidase activity"/>
    <property type="evidence" value="ECO:0007669"/>
    <property type="project" value="UniProtKB-KW"/>
</dbReference>
<evidence type="ECO:0000256" key="1">
    <source>
        <dbReference type="ARBA" id="ARBA00022475"/>
    </source>
</evidence>
<evidence type="ECO:0000256" key="4">
    <source>
        <dbReference type="ARBA" id="ARBA00022692"/>
    </source>
</evidence>
<keyword evidence="3" id="KW-0645">Protease</keyword>
<evidence type="ECO:0000256" key="5">
    <source>
        <dbReference type="ARBA" id="ARBA00022801"/>
    </source>
</evidence>
<proteinExistence type="predicted"/>
<dbReference type="OrthoDB" id="9815055at2"/>
<dbReference type="SMART" id="SM00793">
    <property type="entry name" value="AgrB"/>
    <property type="match status" value="1"/>
</dbReference>
<dbReference type="GO" id="GO:0009372">
    <property type="term" value="P:quorum sensing"/>
    <property type="evidence" value="ECO:0007669"/>
    <property type="project" value="UniProtKB-KW"/>
</dbReference>
<dbReference type="Proteomes" id="UP000003157">
    <property type="component" value="Unassembled WGS sequence"/>
</dbReference>
<keyword evidence="4 8" id="KW-0812">Transmembrane</keyword>
<keyword evidence="1" id="KW-1003">Cell membrane</keyword>
<keyword evidence="6 8" id="KW-1133">Transmembrane helix</keyword>
<dbReference type="GO" id="GO:0006508">
    <property type="term" value="P:proteolysis"/>
    <property type="evidence" value="ECO:0007669"/>
    <property type="project" value="UniProtKB-KW"/>
</dbReference>
<keyword evidence="5" id="KW-0378">Hydrolase</keyword>
<dbReference type="InterPro" id="IPR006741">
    <property type="entry name" value="AgrB"/>
</dbReference>
<comment type="caution">
    <text evidence="9">The sequence shown here is derived from an EMBL/GenBank/DDBJ whole genome shotgun (WGS) entry which is preliminary data.</text>
</comment>
<dbReference type="AlphaFoldDB" id="E7GAS8"/>
<keyword evidence="10" id="KW-1185">Reference proteome</keyword>
<evidence type="ECO:0000256" key="6">
    <source>
        <dbReference type="ARBA" id="ARBA00022989"/>
    </source>
</evidence>
<dbReference type="GeneID" id="78229815"/>
<name>E7GAS8_9FIRM</name>
<organism evidence="9 10">
    <name type="scientific">Coprobacillus cateniformis</name>
    <dbReference type="NCBI Taxonomy" id="100884"/>
    <lineage>
        <taxon>Bacteria</taxon>
        <taxon>Bacillati</taxon>
        <taxon>Bacillota</taxon>
        <taxon>Erysipelotrichia</taxon>
        <taxon>Erysipelotrichales</taxon>
        <taxon>Coprobacillaceae</taxon>
        <taxon>Coprobacillus</taxon>
    </lineage>
</organism>
<protein>
    <recommendedName>
        <fullName evidence="11">Accessory gene regulator B</fullName>
    </recommendedName>
</protein>
<dbReference type="Pfam" id="PF04647">
    <property type="entry name" value="AgrB"/>
    <property type="match status" value="1"/>
</dbReference>
<evidence type="ECO:0000256" key="2">
    <source>
        <dbReference type="ARBA" id="ARBA00022654"/>
    </source>
</evidence>
<dbReference type="STRING" id="100884.GCA_000269565_01965"/>
<evidence type="ECO:0000256" key="3">
    <source>
        <dbReference type="ARBA" id="ARBA00022670"/>
    </source>
</evidence>
<dbReference type="GO" id="GO:0016020">
    <property type="term" value="C:membrane"/>
    <property type="evidence" value="ECO:0007669"/>
    <property type="project" value="InterPro"/>
</dbReference>
<dbReference type="HOGENOM" id="CLU_098969_1_2_9"/>
<evidence type="ECO:0000313" key="10">
    <source>
        <dbReference type="Proteomes" id="UP000003157"/>
    </source>
</evidence>
<accession>E7GAS8</accession>
<gene>
    <name evidence="9" type="ORF">HMPREF9488_01868</name>
</gene>
<evidence type="ECO:0000256" key="7">
    <source>
        <dbReference type="ARBA" id="ARBA00023136"/>
    </source>
</evidence>
<keyword evidence="7 8" id="KW-0472">Membrane</keyword>
<dbReference type="RefSeq" id="WP_008788970.1">
    <property type="nucleotide sequence ID" value="NZ_AKCB01000001.1"/>
</dbReference>
<feature type="transmembrane region" description="Helical" evidence="8">
    <location>
        <begin position="26"/>
        <end position="48"/>
    </location>
</feature>
<reference evidence="9 10" key="1">
    <citation type="submission" date="2010-12" db="EMBL/GenBank/DDBJ databases">
        <title>The Genome Sequence of Coprobacillus sp. strain 29_1.</title>
        <authorList>
            <consortium name="The Broad Institute Genome Sequencing Platform"/>
            <person name="Earl A."/>
            <person name="Ward D."/>
            <person name="Feldgarden M."/>
            <person name="Gevers D."/>
            <person name="Daigneault M."/>
            <person name="Sibley C.D."/>
            <person name="White A."/>
            <person name="Strauss J."/>
            <person name="Allen-Vercoe E."/>
            <person name="Young S.K."/>
            <person name="Zeng Q."/>
            <person name="Gargeya S."/>
            <person name="Fitzgerald M."/>
            <person name="Haas B."/>
            <person name="Abouelleil A."/>
            <person name="Alvarado L."/>
            <person name="Arachchi H.M."/>
            <person name="Berlin A."/>
            <person name="Brown A."/>
            <person name="Chapman S.B."/>
            <person name="Chen Z."/>
            <person name="Dunbar C."/>
            <person name="Freedman E."/>
            <person name="Gearin G."/>
            <person name="Gellesch M."/>
            <person name="Goldberg J."/>
            <person name="Griggs A."/>
            <person name="Gujja S."/>
            <person name="Heilman E."/>
            <person name="Heiman D."/>
            <person name="Howarth C."/>
            <person name="Larson L."/>
            <person name="Lui A."/>
            <person name="MacDonald P.J.P."/>
            <person name="Mehta T."/>
            <person name="Montmayeur A."/>
            <person name="Murphy C."/>
            <person name="Neiman D."/>
            <person name="Pearson M."/>
            <person name="Priest M."/>
            <person name="Roberts A."/>
            <person name="Saif S."/>
            <person name="Shea T."/>
            <person name="Shenoy N."/>
            <person name="Sisk P."/>
            <person name="Stolte C."/>
            <person name="Sykes S."/>
            <person name="White J."/>
            <person name="Yandava C."/>
            <person name="Nusbaum C."/>
            <person name="Birren B."/>
        </authorList>
    </citation>
    <scope>NUCLEOTIDE SEQUENCE [LARGE SCALE GENOMIC DNA]</scope>
    <source>
        <strain evidence="9 10">29_1</strain>
    </source>
</reference>
<evidence type="ECO:0000256" key="8">
    <source>
        <dbReference type="SAM" id="Phobius"/>
    </source>
</evidence>
<dbReference type="eggNOG" id="ENOG5033DBW">
    <property type="taxonomic scope" value="Bacteria"/>
</dbReference>
<feature type="transmembrane region" description="Helical" evidence="8">
    <location>
        <begin position="54"/>
        <end position="71"/>
    </location>
</feature>